<sequence length="39" mass="4433">MYLDAEMRQPDTADIALRDEILDPLLHPFLAQVAARSVH</sequence>
<proteinExistence type="predicted"/>
<organism evidence="1 2">
    <name type="scientific">Caballeronia sordidicola</name>
    <name type="common">Burkholderia sordidicola</name>
    <dbReference type="NCBI Taxonomy" id="196367"/>
    <lineage>
        <taxon>Bacteria</taxon>
        <taxon>Pseudomonadati</taxon>
        <taxon>Pseudomonadota</taxon>
        <taxon>Betaproteobacteria</taxon>
        <taxon>Burkholderiales</taxon>
        <taxon>Burkholderiaceae</taxon>
        <taxon>Caballeronia</taxon>
    </lineage>
</organism>
<dbReference type="AlphaFoldDB" id="A0A226X5Y0"/>
<gene>
    <name evidence="1" type="ORF">BSU04_11310</name>
</gene>
<dbReference type="EMBL" id="MTHB01000060">
    <property type="protein sequence ID" value="OXC78549.1"/>
    <property type="molecule type" value="Genomic_DNA"/>
</dbReference>
<evidence type="ECO:0000313" key="1">
    <source>
        <dbReference type="EMBL" id="OXC78549.1"/>
    </source>
</evidence>
<reference evidence="2" key="1">
    <citation type="submission" date="2017-01" db="EMBL/GenBank/DDBJ databases">
        <title>Genome Analysis of Deinococcus marmoris KOPRI26562.</title>
        <authorList>
            <person name="Kim J.H."/>
            <person name="Oh H.-M."/>
        </authorList>
    </citation>
    <scope>NUCLEOTIDE SEQUENCE [LARGE SCALE GENOMIC DNA]</scope>
    <source>
        <strain evidence="2">PAMC 26633</strain>
    </source>
</reference>
<protein>
    <submittedName>
        <fullName evidence="1">Uncharacterized protein</fullName>
    </submittedName>
</protein>
<dbReference type="Proteomes" id="UP000214720">
    <property type="component" value="Unassembled WGS sequence"/>
</dbReference>
<name>A0A226X5Y0_CABSO</name>
<comment type="caution">
    <text evidence="1">The sequence shown here is derived from an EMBL/GenBank/DDBJ whole genome shotgun (WGS) entry which is preliminary data.</text>
</comment>
<evidence type="ECO:0000313" key="2">
    <source>
        <dbReference type="Proteomes" id="UP000214720"/>
    </source>
</evidence>
<accession>A0A226X5Y0</accession>